<dbReference type="EMBL" id="CP151762">
    <property type="protein sequence ID" value="WZU62957.1"/>
    <property type="molecule type" value="Genomic_DNA"/>
</dbReference>
<reference evidence="7 8" key="1">
    <citation type="submission" date="2024-04" db="EMBL/GenBank/DDBJ databases">
        <title>Phylogenomic analyses of a clade within the roseobacter group suggest taxonomic reassignments of species of the genera Aestuariivita, Citreicella, Loktanella, Nautella, Pelagibaca, Ruegeria, Thalassobius, Thiobacimonas and Tropicibacter, and the proposal o.</title>
        <authorList>
            <person name="Jeon C.O."/>
        </authorList>
    </citation>
    <scope>NUCLEOTIDE SEQUENCE [LARGE SCALE GENOMIC DNA]</scope>
    <source>
        <strain evidence="7 8">G8-12</strain>
    </source>
</reference>
<dbReference type="RefSeq" id="WP_342069353.1">
    <property type="nucleotide sequence ID" value="NZ_CP151762.1"/>
</dbReference>
<comment type="subcellular location">
    <subcellularLocation>
        <location evidence="1">Membrane</location>
    </subcellularLocation>
</comment>
<gene>
    <name evidence="7" type="ORF">AABB28_13945</name>
</gene>
<evidence type="ECO:0000256" key="5">
    <source>
        <dbReference type="SAM" id="SignalP"/>
    </source>
</evidence>
<dbReference type="GO" id="GO:0016020">
    <property type="term" value="C:membrane"/>
    <property type="evidence" value="ECO:0007669"/>
    <property type="project" value="UniProtKB-SubCell"/>
</dbReference>
<evidence type="ECO:0000256" key="4">
    <source>
        <dbReference type="ARBA" id="ARBA00038306"/>
    </source>
</evidence>
<dbReference type="PANTHER" id="PTHR34001:SF3">
    <property type="entry name" value="BLL7405 PROTEIN"/>
    <property type="match status" value="1"/>
</dbReference>
<evidence type="ECO:0000256" key="1">
    <source>
        <dbReference type="ARBA" id="ARBA00004370"/>
    </source>
</evidence>
<keyword evidence="2 5" id="KW-0732">Signal</keyword>
<dbReference type="InterPro" id="IPR027385">
    <property type="entry name" value="Beta-barrel_OMP"/>
</dbReference>
<evidence type="ECO:0000256" key="3">
    <source>
        <dbReference type="ARBA" id="ARBA00023136"/>
    </source>
</evidence>
<dbReference type="SUPFAM" id="SSF56925">
    <property type="entry name" value="OMPA-like"/>
    <property type="match status" value="1"/>
</dbReference>
<dbReference type="Pfam" id="PF13505">
    <property type="entry name" value="OMP_b-brl"/>
    <property type="match status" value="1"/>
</dbReference>
<accession>A0AAN0NEL3</accession>
<evidence type="ECO:0000256" key="2">
    <source>
        <dbReference type="ARBA" id="ARBA00022729"/>
    </source>
</evidence>
<feature type="domain" description="Outer membrane protein beta-barrel" evidence="6">
    <location>
        <begin position="8"/>
        <end position="188"/>
    </location>
</feature>
<keyword evidence="3" id="KW-0472">Membrane</keyword>
<dbReference type="Proteomes" id="UP001451782">
    <property type="component" value="Chromosome"/>
</dbReference>
<name>A0AAN0NEL3_9RHOB</name>
<dbReference type="InterPro" id="IPR051692">
    <property type="entry name" value="OMP-like"/>
</dbReference>
<sequence>MIFNKTLLAAVIAVTPAMAFANDWTGSYAGFAFGGSDITATVKPLDNAELEGDGGSAGIFAGYNYQVGNVVYGVEFDFDDTDYNVSDLVLVESTSRLKARIGAPVGNGLAYGVVGAVGATTNSVLPEGLGPVSGFAVEDGVGYLVGAGYDMKFGDNLIAGAEVLYHEFDDEALNVEVTTLKLRVGFNF</sequence>
<feature type="signal peptide" evidence="5">
    <location>
        <begin position="1"/>
        <end position="21"/>
    </location>
</feature>
<evidence type="ECO:0000259" key="6">
    <source>
        <dbReference type="Pfam" id="PF13505"/>
    </source>
</evidence>
<dbReference type="Gene3D" id="2.40.160.20">
    <property type="match status" value="1"/>
</dbReference>
<organism evidence="7 8">
    <name type="scientific">Yoonia algicola</name>
    <dbReference type="NCBI Taxonomy" id="3137368"/>
    <lineage>
        <taxon>Bacteria</taxon>
        <taxon>Pseudomonadati</taxon>
        <taxon>Pseudomonadota</taxon>
        <taxon>Alphaproteobacteria</taxon>
        <taxon>Rhodobacterales</taxon>
        <taxon>Paracoccaceae</taxon>
        <taxon>Yoonia</taxon>
    </lineage>
</organism>
<protein>
    <submittedName>
        <fullName evidence="7">Outer membrane beta-barrel protein</fullName>
    </submittedName>
</protein>
<comment type="similarity">
    <text evidence="4">Belongs to the Omp25/RopB family.</text>
</comment>
<dbReference type="InterPro" id="IPR011250">
    <property type="entry name" value="OMP/PagP_B-barrel"/>
</dbReference>
<dbReference type="PANTHER" id="PTHR34001">
    <property type="entry name" value="BLL7405 PROTEIN"/>
    <property type="match status" value="1"/>
</dbReference>
<dbReference type="KEGG" id="yag:AABB28_13945"/>
<feature type="chain" id="PRO_5043042172" evidence="5">
    <location>
        <begin position="22"/>
        <end position="188"/>
    </location>
</feature>
<evidence type="ECO:0000313" key="7">
    <source>
        <dbReference type="EMBL" id="WZU62957.1"/>
    </source>
</evidence>
<dbReference type="AlphaFoldDB" id="A0AAN0NEL3"/>
<evidence type="ECO:0000313" key="8">
    <source>
        <dbReference type="Proteomes" id="UP001451782"/>
    </source>
</evidence>
<keyword evidence="8" id="KW-1185">Reference proteome</keyword>
<proteinExistence type="inferred from homology"/>